<gene>
    <name evidence="10" type="ORF">VitviT2T_022743</name>
</gene>
<dbReference type="Pfam" id="PF00931">
    <property type="entry name" value="NB-ARC"/>
    <property type="match status" value="1"/>
</dbReference>
<dbReference type="EMBL" id="CP126662">
    <property type="protein sequence ID" value="WKA04734.1"/>
    <property type="molecule type" value="Genomic_DNA"/>
</dbReference>
<dbReference type="Pfam" id="PF18052">
    <property type="entry name" value="Rx_N"/>
    <property type="match status" value="1"/>
</dbReference>
<feature type="domain" description="Disease resistance protein winged helix" evidence="8">
    <location>
        <begin position="427"/>
        <end position="491"/>
    </location>
</feature>
<keyword evidence="2" id="KW-0677">Repeat</keyword>
<evidence type="ECO:0000256" key="2">
    <source>
        <dbReference type="ARBA" id="ARBA00022737"/>
    </source>
</evidence>
<dbReference type="InterPro" id="IPR036388">
    <property type="entry name" value="WH-like_DNA-bd_sf"/>
</dbReference>
<dbReference type="Pfam" id="PF23559">
    <property type="entry name" value="WHD_DRP"/>
    <property type="match status" value="1"/>
</dbReference>
<protein>
    <recommendedName>
        <fullName evidence="12">Disease resistance protein RGA3</fullName>
    </recommendedName>
</protein>
<dbReference type="InterPro" id="IPR058922">
    <property type="entry name" value="WHD_DRP"/>
</dbReference>
<dbReference type="InterPro" id="IPR032675">
    <property type="entry name" value="LRR_dom_sf"/>
</dbReference>
<keyword evidence="3" id="KW-0547">Nucleotide-binding</keyword>
<evidence type="ECO:0000259" key="8">
    <source>
        <dbReference type="Pfam" id="PF23559"/>
    </source>
</evidence>
<dbReference type="PRINTS" id="PR00364">
    <property type="entry name" value="DISEASERSIST"/>
</dbReference>
<dbReference type="InterPro" id="IPR002182">
    <property type="entry name" value="NB-ARC"/>
</dbReference>
<evidence type="ECO:0000256" key="4">
    <source>
        <dbReference type="ARBA" id="ARBA00022821"/>
    </source>
</evidence>
<dbReference type="Gene3D" id="1.10.10.10">
    <property type="entry name" value="Winged helix-like DNA-binding domain superfamily/Winged helix DNA-binding domain"/>
    <property type="match status" value="1"/>
</dbReference>
<dbReference type="Gene3D" id="3.80.10.10">
    <property type="entry name" value="Ribonuclease Inhibitor"/>
    <property type="match status" value="3"/>
</dbReference>
<evidence type="ECO:0000256" key="3">
    <source>
        <dbReference type="ARBA" id="ARBA00022741"/>
    </source>
</evidence>
<dbReference type="SUPFAM" id="SSF52540">
    <property type="entry name" value="P-loop containing nucleoside triphosphate hydrolases"/>
    <property type="match status" value="1"/>
</dbReference>
<name>A0ABY9DC69_VITVI</name>
<keyword evidence="1" id="KW-0433">Leucine-rich repeat</keyword>
<feature type="domain" description="R13L1/DRL21-like LRR repeat region" evidence="9">
    <location>
        <begin position="677"/>
        <end position="800"/>
    </location>
</feature>
<dbReference type="InterPro" id="IPR038005">
    <property type="entry name" value="RX-like_CC"/>
</dbReference>
<dbReference type="PANTHER" id="PTHR36766">
    <property type="entry name" value="PLANT BROAD-SPECTRUM MILDEW RESISTANCE PROTEIN RPW8"/>
    <property type="match status" value="1"/>
</dbReference>
<evidence type="ECO:0000259" key="9">
    <source>
        <dbReference type="Pfam" id="PF25019"/>
    </source>
</evidence>
<dbReference type="Pfam" id="PF25019">
    <property type="entry name" value="LRR_R13L1-DRL21"/>
    <property type="match status" value="1"/>
</dbReference>
<proteinExistence type="predicted"/>
<evidence type="ECO:0000259" key="6">
    <source>
        <dbReference type="Pfam" id="PF00931"/>
    </source>
</evidence>
<evidence type="ECO:0008006" key="12">
    <source>
        <dbReference type="Google" id="ProtNLM"/>
    </source>
</evidence>
<dbReference type="PANTHER" id="PTHR36766:SF40">
    <property type="entry name" value="DISEASE RESISTANCE PROTEIN RGA3"/>
    <property type="match status" value="1"/>
</dbReference>
<dbReference type="Gene3D" id="3.40.50.300">
    <property type="entry name" value="P-loop containing nucleotide triphosphate hydrolases"/>
    <property type="match status" value="1"/>
</dbReference>
<dbReference type="CDD" id="cd14798">
    <property type="entry name" value="RX-CC_like"/>
    <property type="match status" value="1"/>
</dbReference>
<evidence type="ECO:0000313" key="10">
    <source>
        <dbReference type="EMBL" id="WKA04734.1"/>
    </source>
</evidence>
<dbReference type="SUPFAM" id="SSF52058">
    <property type="entry name" value="L domain-like"/>
    <property type="match status" value="2"/>
</dbReference>
<dbReference type="InterPro" id="IPR056789">
    <property type="entry name" value="LRR_R13L1-DRL21"/>
</dbReference>
<keyword evidence="4" id="KW-0611">Plant defense</keyword>
<evidence type="ECO:0000259" key="7">
    <source>
        <dbReference type="Pfam" id="PF18052"/>
    </source>
</evidence>
<dbReference type="InterPro" id="IPR027417">
    <property type="entry name" value="P-loop_NTPase"/>
</dbReference>
<feature type="domain" description="Disease resistance N-terminal" evidence="7">
    <location>
        <begin position="14"/>
        <end position="96"/>
    </location>
</feature>
<evidence type="ECO:0000256" key="1">
    <source>
        <dbReference type="ARBA" id="ARBA00022614"/>
    </source>
</evidence>
<dbReference type="Gene3D" id="1.20.5.4130">
    <property type="match status" value="1"/>
</dbReference>
<evidence type="ECO:0000256" key="5">
    <source>
        <dbReference type="ARBA" id="ARBA00022840"/>
    </source>
</evidence>
<evidence type="ECO:0000313" key="11">
    <source>
        <dbReference type="Proteomes" id="UP001227230"/>
    </source>
</evidence>
<organism evidence="10 11">
    <name type="scientific">Vitis vinifera</name>
    <name type="common">Grape</name>
    <dbReference type="NCBI Taxonomy" id="29760"/>
    <lineage>
        <taxon>Eukaryota</taxon>
        <taxon>Viridiplantae</taxon>
        <taxon>Streptophyta</taxon>
        <taxon>Embryophyta</taxon>
        <taxon>Tracheophyta</taxon>
        <taxon>Spermatophyta</taxon>
        <taxon>Magnoliopsida</taxon>
        <taxon>eudicotyledons</taxon>
        <taxon>Gunneridae</taxon>
        <taxon>Pentapetalae</taxon>
        <taxon>rosids</taxon>
        <taxon>Vitales</taxon>
        <taxon>Vitaceae</taxon>
        <taxon>Viteae</taxon>
        <taxon>Vitis</taxon>
    </lineage>
</organism>
<feature type="domain" description="NB-ARC" evidence="6">
    <location>
        <begin position="177"/>
        <end position="340"/>
    </location>
</feature>
<keyword evidence="5" id="KW-0067">ATP-binding</keyword>
<dbReference type="Proteomes" id="UP001227230">
    <property type="component" value="Chromosome 15"/>
</dbReference>
<accession>A0ABY9DC69</accession>
<reference evidence="10 11" key="1">
    <citation type="journal article" date="2023" name="Hortic Res">
        <title>The complete reference genome for grapevine (Vitis vinifera L.) genetics and breeding.</title>
        <authorList>
            <person name="Shi X."/>
            <person name="Cao S."/>
            <person name="Wang X."/>
            <person name="Huang S."/>
            <person name="Wang Y."/>
            <person name="Liu Z."/>
            <person name="Liu W."/>
            <person name="Leng X."/>
            <person name="Peng Y."/>
            <person name="Wang N."/>
            <person name="Wang Y."/>
            <person name="Ma Z."/>
            <person name="Xu X."/>
            <person name="Zhang F."/>
            <person name="Xue H."/>
            <person name="Zhong H."/>
            <person name="Wang Y."/>
            <person name="Zhang K."/>
            <person name="Velt A."/>
            <person name="Avia K."/>
            <person name="Holtgrawe D."/>
            <person name="Grimplet J."/>
            <person name="Matus J.T."/>
            <person name="Ware D."/>
            <person name="Wu X."/>
            <person name="Wang H."/>
            <person name="Liu C."/>
            <person name="Fang Y."/>
            <person name="Rustenholz C."/>
            <person name="Cheng Z."/>
            <person name="Xiao H."/>
            <person name="Zhou Y."/>
        </authorList>
    </citation>
    <scope>NUCLEOTIDE SEQUENCE [LARGE SCALE GENOMIC DNA]</scope>
    <source>
        <strain evidence="11">cv. Pinot noir / PN40024</strain>
        <tissue evidence="10">Leaf</tissue>
    </source>
</reference>
<keyword evidence="11" id="KW-1185">Reference proteome</keyword>
<sequence length="1166" mass="132494">MADRAVSLLVAPIVDMAIKKALSLINEEFHAIYGVKKDIEKLQGTLRTIKNVLKDAEERQLTNLSLKDWLEKLEDAAYDTEDVLDAFSTEVHLWNRNQGQPPSSVSKFSFQRDIAGKIRKILTRLDEIDHNSKQFQLVHNDSVPETQNRAPQTGFFVDSTTVVGREDDKNKMVELLLSGDLDKEGEISVIPIIGMGGLGKTTLAQLVYNDERVKECFEFRMWVSVNVDFDLSRILKDIIEYHTEMKYDLNLSLSLLESRFLEFLAGKKFLLVLDNVWNDDYMKWEPLKNILKQGGRGSKVLITSRTSKVSAIMGTQDPYMLDSLPEEKCWSLFQKIAFEQCNLSSERRGELESIGKNIIRKCQFLPLAVKVMAGLLRGNDDVGKWQMILRNDIWDAEGDNPRIIPALKLSYDQLSSHLKQCYAFCSIFPKAYIFDKKELVKFWVAEGFIQESGQETGTECFDKLLMRSFFQVLNVDNKVRYRMHDLIHDLARQVSRPYCCQVEDANISDPFNFRHASLLCKDVEQPLIKLINASKRLRTLLFHKENLKDLKLQALDNMFHTMTYIRVLDLSSSTILELPQSIEKLKLLRYLDLSKTEIRRLPDSLCNLYNLQTLKLLGCLWLFELPRDLRKLINLQHLELDDMFWHKITRLPPGMGKLTSLQNLHAFHTGSEKGFGIEELKDMVYLAGTLHISKLENAVNAREAKLNQKESLDKLVLEWSNRDADPEDQAAEETVLEDLQPHSNVKELQICHYRGTRLPVWMRDGLLQKLVTVSLKHCTKCKVLSLGRLPHLRQLCIKGMQELEDWPEVEFPSLDTLKISNCPKLRKLHSFFPILRVLNIKKCDSLRALAVTPSLMFLILVNNPVLEDWQEISGTVLNSLNQPIGQMHSYQHLLELKIICCPKLPALPRTFAPQKLEISGCELLTALPVPELSQRLQHLELDACQDGKLVEAIPATSSLYSLVISNISNITSLPILPHLPGLKALYIRNCKDLVSLSQKAAPLQDLTFLKLLSIQSCPELVSLPAEGLSITLECLMIGSCLNLESLGPVDVLKRLTSLKDLYIEDCPKLKCLPEKGVPTSLEHLVIQGCPLLMEQCRKEGGGGPDWLKVKDIPDLEIDSIDDTLGLPHESSKPRPSSSARWYHHLACCKGQTSKGKKVVGDPSTSE</sequence>
<dbReference type="InterPro" id="IPR041118">
    <property type="entry name" value="Rx_N"/>
</dbReference>